<dbReference type="InterPro" id="IPR047574">
    <property type="entry name" value="AD"/>
</dbReference>
<dbReference type="PANTHER" id="PTHR13542">
    <property type="entry name" value="LSM12 HOMOLOG"/>
    <property type="match status" value="1"/>
</dbReference>
<dbReference type="WBParaSite" id="PTRK_0000091700.1">
    <property type="protein sequence ID" value="PTRK_0000091700.1"/>
    <property type="gene ID" value="PTRK_0000091700"/>
</dbReference>
<dbReference type="AlphaFoldDB" id="A0A0N4Z221"/>
<name>A0A0N4Z221_PARTI</name>
<evidence type="ECO:0000259" key="1">
    <source>
        <dbReference type="PROSITE" id="PS52001"/>
    </source>
</evidence>
<feature type="domain" description="AD" evidence="1">
    <location>
        <begin position="96"/>
        <end position="197"/>
    </location>
</feature>
<sequence length="206" mass="23369">MSSEPFSINCLPNDDGYQGSLSALFAQGSLVSMTSRTGEVLEGTLLAYHLDYQLMAIYIPETNDKNPQLKIVNMHHFNDVKILKAPQPNFKMPFSTSSTSEERNSRMAAALKKREQQFMKEEISREGQEAFLVLQQTIDKIKWDKKDIVVLDCVRITEPYTIDCVHLLNGDAESSVSNKRSLEYVTNCLRTKNSILERILSTNKSI</sequence>
<dbReference type="InterPro" id="IPR039683">
    <property type="entry name" value="Lsm12-like"/>
</dbReference>
<keyword evidence="2" id="KW-1185">Reference proteome</keyword>
<evidence type="ECO:0000313" key="3">
    <source>
        <dbReference type="WBParaSite" id="PTRK_0000091700.1"/>
    </source>
</evidence>
<dbReference type="Proteomes" id="UP000038045">
    <property type="component" value="Unplaced"/>
</dbReference>
<evidence type="ECO:0000313" key="2">
    <source>
        <dbReference type="Proteomes" id="UP000038045"/>
    </source>
</evidence>
<dbReference type="InterPro" id="IPR019181">
    <property type="entry name" value="LSM12_ABD"/>
</dbReference>
<proteinExistence type="predicted"/>
<accession>A0A0N4Z221</accession>
<dbReference type="STRING" id="131310.A0A0N4Z221"/>
<dbReference type="SMART" id="SM00995">
    <property type="entry name" value="AD"/>
    <property type="match status" value="1"/>
</dbReference>
<reference evidence="3" key="1">
    <citation type="submission" date="2017-02" db="UniProtKB">
        <authorList>
            <consortium name="WormBaseParasite"/>
        </authorList>
    </citation>
    <scope>IDENTIFICATION</scope>
</reference>
<organism evidence="2 3">
    <name type="scientific">Parastrongyloides trichosuri</name>
    <name type="common">Possum-specific nematode worm</name>
    <dbReference type="NCBI Taxonomy" id="131310"/>
    <lineage>
        <taxon>Eukaryota</taxon>
        <taxon>Metazoa</taxon>
        <taxon>Ecdysozoa</taxon>
        <taxon>Nematoda</taxon>
        <taxon>Chromadorea</taxon>
        <taxon>Rhabditida</taxon>
        <taxon>Tylenchina</taxon>
        <taxon>Panagrolaimomorpha</taxon>
        <taxon>Strongyloidoidea</taxon>
        <taxon>Strongyloididae</taxon>
        <taxon>Parastrongyloides</taxon>
    </lineage>
</organism>
<dbReference type="PROSITE" id="PS52001">
    <property type="entry name" value="AD"/>
    <property type="match status" value="1"/>
</dbReference>
<dbReference type="Pfam" id="PF09793">
    <property type="entry name" value="AD"/>
    <property type="match status" value="1"/>
</dbReference>
<protein>
    <submittedName>
        <fullName evidence="3">AD domain-containing protein</fullName>
    </submittedName>
</protein>